<dbReference type="EMBL" id="GL349444">
    <property type="protein sequence ID" value="KNC46890.1"/>
    <property type="molecule type" value="Genomic_DNA"/>
</dbReference>
<dbReference type="SUPFAM" id="SSF56235">
    <property type="entry name" value="N-terminal nucleophile aminohydrolases (Ntn hydrolases)"/>
    <property type="match status" value="1"/>
</dbReference>
<dbReference type="STRING" id="461836.A0A0L0D3S7"/>
<accession>A0A0L0D3S7</accession>
<keyword evidence="2" id="KW-1185">Reference proteome</keyword>
<reference evidence="1 2" key="1">
    <citation type="submission" date="2010-05" db="EMBL/GenBank/DDBJ databases">
        <title>The Genome Sequence of Thecamonas trahens ATCC 50062.</title>
        <authorList>
            <consortium name="The Broad Institute Genome Sequencing Platform"/>
            <person name="Russ C."/>
            <person name="Cuomo C."/>
            <person name="Shea T."/>
            <person name="Young S.K."/>
            <person name="Zeng Q."/>
            <person name="Koehrsen M."/>
            <person name="Haas B."/>
            <person name="Borodovsky M."/>
            <person name="Guigo R."/>
            <person name="Alvarado L."/>
            <person name="Berlin A."/>
            <person name="Bochicchio J."/>
            <person name="Borenstein D."/>
            <person name="Chapman S."/>
            <person name="Chen Z."/>
            <person name="Freedman E."/>
            <person name="Gellesch M."/>
            <person name="Goldberg J."/>
            <person name="Griggs A."/>
            <person name="Gujja S."/>
            <person name="Heilman E."/>
            <person name="Heiman D."/>
            <person name="Hepburn T."/>
            <person name="Howarth C."/>
            <person name="Jen D."/>
            <person name="Larson L."/>
            <person name="Mehta T."/>
            <person name="Park D."/>
            <person name="Pearson M."/>
            <person name="Roberts A."/>
            <person name="Saif S."/>
            <person name="Shenoy N."/>
            <person name="Sisk P."/>
            <person name="Stolte C."/>
            <person name="Sykes S."/>
            <person name="Thomson T."/>
            <person name="Walk T."/>
            <person name="White J."/>
            <person name="Yandava C."/>
            <person name="Burger G."/>
            <person name="Gray M.W."/>
            <person name="Holland P.W.H."/>
            <person name="King N."/>
            <person name="Lang F.B.F."/>
            <person name="Roger A.J."/>
            <person name="Ruiz-Trillo I."/>
            <person name="Lander E."/>
            <person name="Nusbaum C."/>
        </authorList>
    </citation>
    <scope>NUCLEOTIDE SEQUENCE [LARGE SCALE GENOMIC DNA]</scope>
    <source>
        <strain evidence="1 2">ATCC 50062</strain>
    </source>
</reference>
<dbReference type="OrthoDB" id="2015213at2759"/>
<proteinExistence type="predicted"/>
<evidence type="ECO:0000313" key="1">
    <source>
        <dbReference type="EMBL" id="KNC46890.1"/>
    </source>
</evidence>
<dbReference type="AlphaFoldDB" id="A0A0L0D3S7"/>
<dbReference type="InterPro" id="IPR052896">
    <property type="entry name" value="GGT-like_enzyme"/>
</dbReference>
<name>A0A0L0D3S7_THETB</name>
<evidence type="ECO:0000313" key="2">
    <source>
        <dbReference type="Proteomes" id="UP000054408"/>
    </source>
</evidence>
<dbReference type="InterPro" id="IPR029055">
    <property type="entry name" value="Ntn_hydrolases_N"/>
</dbReference>
<dbReference type="eggNOG" id="ENOG502SCI3">
    <property type="taxonomic scope" value="Eukaryota"/>
</dbReference>
<dbReference type="PANTHER" id="PTHR43881:SF1">
    <property type="entry name" value="GAMMA-GLUTAMYLTRANSPEPTIDASE (AFU_ORTHOLOGUE AFUA_4G13580)"/>
    <property type="match status" value="1"/>
</dbReference>
<dbReference type="GeneID" id="25562933"/>
<dbReference type="PANTHER" id="PTHR43881">
    <property type="entry name" value="GAMMA-GLUTAMYLTRANSPEPTIDASE (AFU_ORTHOLOGUE AFUA_4G13580)"/>
    <property type="match status" value="1"/>
</dbReference>
<dbReference type="InterPro" id="IPR043137">
    <property type="entry name" value="GGT_ssub_C"/>
</dbReference>
<organism evidence="1 2">
    <name type="scientific">Thecamonas trahens ATCC 50062</name>
    <dbReference type="NCBI Taxonomy" id="461836"/>
    <lineage>
        <taxon>Eukaryota</taxon>
        <taxon>Apusozoa</taxon>
        <taxon>Apusomonadida</taxon>
        <taxon>Apusomonadidae</taxon>
        <taxon>Thecamonas</taxon>
    </lineage>
</organism>
<dbReference type="Proteomes" id="UP000054408">
    <property type="component" value="Unassembled WGS sequence"/>
</dbReference>
<dbReference type="Gene3D" id="3.60.20.40">
    <property type="match status" value="1"/>
</dbReference>
<dbReference type="RefSeq" id="XP_013760163.1">
    <property type="nucleotide sequence ID" value="XM_013904709.1"/>
</dbReference>
<dbReference type="OMA" id="RFCIDAV"/>
<sequence>MTVHESDGSLHSAMGVMGGFMQPQGHVQVLFNMALFGMDPQAALDAPRFCIDAVELVVPRAAGQAQQSKVFVEDGVAEGVVGALADEFGHKVVPTAGLARSVFGRGQIIVREKSGRMMYGGSDPRADGCAFGLY</sequence>
<gene>
    <name evidence="1" type="ORF">AMSG_03321</name>
</gene>
<dbReference type="Pfam" id="PF01019">
    <property type="entry name" value="G_glu_transpept"/>
    <property type="match status" value="1"/>
</dbReference>
<protein>
    <submittedName>
        <fullName evidence="1">Acylase ACY 1</fullName>
    </submittedName>
</protein>